<protein>
    <submittedName>
        <fullName evidence="1">Uncharacterized protein</fullName>
    </submittedName>
</protein>
<reference evidence="1" key="1">
    <citation type="submission" date="2017-07" db="EMBL/GenBank/DDBJ databases">
        <authorList>
            <person name="Mikheyev A."/>
            <person name="Grau M."/>
        </authorList>
    </citation>
    <scope>NUCLEOTIDE SEQUENCE</scope>
    <source>
        <tissue evidence="1">Venom_gland</tissue>
    </source>
</reference>
<evidence type="ECO:0000313" key="1">
    <source>
        <dbReference type="EMBL" id="LAB29504.1"/>
    </source>
</evidence>
<accession>A0A2D4M822</accession>
<name>A0A2D4M822_9SAUR</name>
<sequence>MKCALQLLSNTTSHSITKSYTHTFNNFNLCVFKKFSKERLGGGKGRLFLELLDTLNKTVESDSRCETFHLLGKPPPPTQTRLFQLEIFSTILTLAISFSVARKGKPLM</sequence>
<dbReference type="EMBL" id="IACM01080487">
    <property type="protein sequence ID" value="LAB29458.1"/>
    <property type="molecule type" value="Transcribed_RNA"/>
</dbReference>
<reference evidence="1" key="2">
    <citation type="submission" date="2017-11" db="EMBL/GenBank/DDBJ databases">
        <title>Coralsnake Venomics: Analyses of Venom Gland Transcriptomes and Proteomes of Six Brazilian Taxa.</title>
        <authorList>
            <person name="Aird S.D."/>
            <person name="Jorge da Silva N."/>
            <person name="Qiu L."/>
            <person name="Villar-Briones A."/>
            <person name="Aparecida-Saddi V."/>
            <person name="Campos-Telles M.P."/>
            <person name="Grau M."/>
            <person name="Mikheyev A.S."/>
        </authorList>
    </citation>
    <scope>NUCLEOTIDE SEQUENCE</scope>
    <source>
        <tissue evidence="1">Venom_gland</tissue>
    </source>
</reference>
<proteinExistence type="predicted"/>
<organism evidence="1">
    <name type="scientific">Micrurus spixii</name>
    <name type="common">Amazon coral snake</name>
    <dbReference type="NCBI Taxonomy" id="129469"/>
    <lineage>
        <taxon>Eukaryota</taxon>
        <taxon>Metazoa</taxon>
        <taxon>Chordata</taxon>
        <taxon>Craniata</taxon>
        <taxon>Vertebrata</taxon>
        <taxon>Euteleostomi</taxon>
        <taxon>Lepidosauria</taxon>
        <taxon>Squamata</taxon>
        <taxon>Bifurcata</taxon>
        <taxon>Unidentata</taxon>
        <taxon>Episquamata</taxon>
        <taxon>Toxicofera</taxon>
        <taxon>Serpentes</taxon>
        <taxon>Colubroidea</taxon>
        <taxon>Elapidae</taxon>
        <taxon>Elapinae</taxon>
        <taxon>Micrurus</taxon>
    </lineage>
</organism>
<dbReference type="EMBL" id="IACM01080502">
    <property type="protein sequence ID" value="LAB29504.1"/>
    <property type="molecule type" value="Transcribed_RNA"/>
</dbReference>
<dbReference type="AlphaFoldDB" id="A0A2D4M822"/>